<dbReference type="Proteomes" id="UP000051562">
    <property type="component" value="Unassembled WGS sequence"/>
</dbReference>
<dbReference type="OrthoDB" id="8448937at2"/>
<dbReference type="AlphaFoldDB" id="A0A0Q3KQH4"/>
<evidence type="ECO:0000313" key="4">
    <source>
        <dbReference type="Proteomes" id="UP000190130"/>
    </source>
</evidence>
<organism evidence="1 3">
    <name type="scientific">Bosea thiooxidans</name>
    <dbReference type="NCBI Taxonomy" id="53254"/>
    <lineage>
        <taxon>Bacteria</taxon>
        <taxon>Pseudomonadati</taxon>
        <taxon>Pseudomonadota</taxon>
        <taxon>Alphaproteobacteria</taxon>
        <taxon>Hyphomicrobiales</taxon>
        <taxon>Boseaceae</taxon>
        <taxon>Bosea</taxon>
    </lineage>
</organism>
<dbReference type="EMBL" id="LMAR01000009">
    <property type="protein sequence ID" value="KQK32003.1"/>
    <property type="molecule type" value="Genomic_DNA"/>
</dbReference>
<accession>A0A0Q3KQH4</accession>
<dbReference type="EMBL" id="FUYX01000001">
    <property type="protein sequence ID" value="SKB36419.1"/>
    <property type="molecule type" value="Genomic_DNA"/>
</dbReference>
<sequence length="93" mass="10032">MFEAVKDKVEAEIVALATQNQHLLTDFLGEKASSLVNDDAAMSSLSLKLYDLLPAMLKSIVGQDTFTSFMLDNRQRLIAAITAATQPSGGKNT</sequence>
<reference evidence="1 3" key="1">
    <citation type="submission" date="2015-10" db="EMBL/GenBank/DDBJ databases">
        <title>Draft genome of Bosea thiooxidans.</title>
        <authorList>
            <person name="Wang X."/>
        </authorList>
    </citation>
    <scope>NUCLEOTIDE SEQUENCE [LARGE SCALE GENOMIC DNA]</scope>
    <source>
        <strain evidence="1 3">CGMCC 9174</strain>
    </source>
</reference>
<proteinExistence type="predicted"/>
<evidence type="ECO:0000313" key="3">
    <source>
        <dbReference type="Proteomes" id="UP000051562"/>
    </source>
</evidence>
<dbReference type="Proteomes" id="UP000190130">
    <property type="component" value="Unassembled WGS sequence"/>
</dbReference>
<dbReference type="RefSeq" id="WP_055726711.1">
    <property type="nucleotide sequence ID" value="NZ_FUYX01000001.1"/>
</dbReference>
<evidence type="ECO:0000313" key="1">
    <source>
        <dbReference type="EMBL" id="KQK32003.1"/>
    </source>
</evidence>
<reference evidence="2 4" key="2">
    <citation type="submission" date="2017-02" db="EMBL/GenBank/DDBJ databases">
        <authorList>
            <person name="Peterson S.W."/>
        </authorList>
    </citation>
    <scope>NUCLEOTIDE SEQUENCE [LARGE SCALE GENOMIC DNA]</scope>
    <source>
        <strain evidence="2 4">DSM 9653</strain>
    </source>
</reference>
<protein>
    <submittedName>
        <fullName evidence="1">Uncharacterized protein</fullName>
    </submittedName>
</protein>
<gene>
    <name evidence="1" type="ORF">ARD30_08390</name>
    <name evidence="2" type="ORF">SAMN05660750_00347</name>
</gene>
<name>A0A0Q3KQH4_9HYPH</name>
<evidence type="ECO:0000313" key="2">
    <source>
        <dbReference type="EMBL" id="SKB36419.1"/>
    </source>
</evidence>
<keyword evidence="3" id="KW-1185">Reference proteome</keyword>